<proteinExistence type="predicted"/>
<evidence type="ECO:0000313" key="1">
    <source>
        <dbReference type="EMBL" id="REJ06927.1"/>
    </source>
</evidence>
<sequence>MRKLTQDQFIEEFVIHGLEEKYAKLTERLFNFMSEEDGADFIDLYFVEGVGHIGSSEDGEYIYVTERGNGHD</sequence>
<gene>
    <name evidence="1" type="ORF">DYE48_17490</name>
</gene>
<dbReference type="EMBL" id="QUAE01000021">
    <property type="protein sequence ID" value="REJ06927.1"/>
    <property type="molecule type" value="Genomic_DNA"/>
</dbReference>
<dbReference type="RefSeq" id="WP_115824720.1">
    <property type="nucleotide sequence ID" value="NZ_QUAE01000021.1"/>
</dbReference>
<comment type="caution">
    <text evidence="1">The sequence shown here is derived from an EMBL/GenBank/DDBJ whole genome shotgun (WGS) entry which is preliminary data.</text>
</comment>
<dbReference type="Proteomes" id="UP000256305">
    <property type="component" value="Unassembled WGS sequence"/>
</dbReference>
<organism evidence="1 2">
    <name type="scientific">Halobacillus trueperi</name>
    <dbReference type="NCBI Taxonomy" id="156205"/>
    <lineage>
        <taxon>Bacteria</taxon>
        <taxon>Bacillati</taxon>
        <taxon>Bacillota</taxon>
        <taxon>Bacilli</taxon>
        <taxon>Bacillales</taxon>
        <taxon>Bacillaceae</taxon>
        <taxon>Halobacillus</taxon>
    </lineage>
</organism>
<dbReference type="AlphaFoldDB" id="A0A3E0J279"/>
<reference evidence="1 2" key="1">
    <citation type="submission" date="2018-08" db="EMBL/GenBank/DDBJ databases">
        <title>Genome sequence of Halobacillus trueperi KCTC 3686.</title>
        <authorList>
            <person name="Cho K.H."/>
            <person name="Kwak M.-J."/>
            <person name="Kim B.-Y."/>
            <person name="Chun J."/>
        </authorList>
    </citation>
    <scope>NUCLEOTIDE SEQUENCE [LARGE SCALE GENOMIC DNA]</scope>
    <source>
        <strain evidence="1 2">KCTC 3686</strain>
    </source>
</reference>
<keyword evidence="2" id="KW-1185">Reference proteome</keyword>
<evidence type="ECO:0000313" key="2">
    <source>
        <dbReference type="Proteomes" id="UP000256305"/>
    </source>
</evidence>
<accession>A0A3E0J279</accession>
<name>A0A3E0J279_9BACI</name>
<protein>
    <submittedName>
        <fullName evidence="1">Uncharacterized protein</fullName>
    </submittedName>
</protein>